<dbReference type="KEGG" id="dez:DKM44_03890"/>
<name>A0A2Z3JMP4_9DEIO</name>
<reference evidence="1 2" key="1">
    <citation type="submission" date="2018-05" db="EMBL/GenBank/DDBJ databases">
        <title>Complete Genome Sequence of Deinococcus sp. strain 17bor-2.</title>
        <authorList>
            <person name="Srinivasan S."/>
        </authorList>
    </citation>
    <scope>NUCLEOTIDE SEQUENCE [LARGE SCALE GENOMIC DNA]</scope>
    <source>
        <strain evidence="1 2">17bor-2</strain>
    </source>
</reference>
<keyword evidence="2" id="KW-1185">Reference proteome</keyword>
<sequence length="72" mass="7267">MPAVPVAAYSAGFSAFTLAKMRYRLATAGLSPVTLNGPTLSVSRAALSLGLVGVPQLMGSWSAGMPKISTAV</sequence>
<dbReference type="EMBL" id="CP029494">
    <property type="protein sequence ID" value="AWN22484.1"/>
    <property type="molecule type" value="Genomic_DNA"/>
</dbReference>
<evidence type="ECO:0000313" key="2">
    <source>
        <dbReference type="Proteomes" id="UP000245368"/>
    </source>
</evidence>
<proteinExistence type="predicted"/>
<accession>A0A2Z3JMP4</accession>
<organism evidence="1 2">
    <name type="scientific">Deinococcus irradiatisoli</name>
    <dbReference type="NCBI Taxonomy" id="2202254"/>
    <lineage>
        <taxon>Bacteria</taxon>
        <taxon>Thermotogati</taxon>
        <taxon>Deinococcota</taxon>
        <taxon>Deinococci</taxon>
        <taxon>Deinococcales</taxon>
        <taxon>Deinococcaceae</taxon>
        <taxon>Deinococcus</taxon>
    </lineage>
</organism>
<dbReference type="Proteomes" id="UP000245368">
    <property type="component" value="Chromosome"/>
</dbReference>
<evidence type="ECO:0000313" key="1">
    <source>
        <dbReference type="EMBL" id="AWN22484.1"/>
    </source>
</evidence>
<gene>
    <name evidence="1" type="ORF">DKM44_03890</name>
</gene>
<dbReference type="AlphaFoldDB" id="A0A2Z3JMP4"/>
<protein>
    <submittedName>
        <fullName evidence="1">Uncharacterized protein</fullName>
    </submittedName>
</protein>